<evidence type="ECO:0000256" key="8">
    <source>
        <dbReference type="ARBA" id="ARBA00022989"/>
    </source>
</evidence>
<dbReference type="GO" id="GO:0016020">
    <property type="term" value="C:membrane"/>
    <property type="evidence" value="ECO:0007669"/>
    <property type="project" value="UniProtKB-SubCell"/>
</dbReference>
<proteinExistence type="inferred from homology"/>
<evidence type="ECO:0000256" key="11">
    <source>
        <dbReference type="SAM" id="Phobius"/>
    </source>
</evidence>
<organism evidence="14">
    <name type="scientific">Arthrobacter saudimassiliensis</name>
    <dbReference type="NCBI Taxonomy" id="1461584"/>
    <lineage>
        <taxon>Bacteria</taxon>
        <taxon>Bacillati</taxon>
        <taxon>Actinomycetota</taxon>
        <taxon>Actinomycetes</taxon>
        <taxon>Micrococcales</taxon>
        <taxon>Micrococcaceae</taxon>
        <taxon>Arthrobacter</taxon>
    </lineage>
</organism>
<evidence type="ECO:0000256" key="6">
    <source>
        <dbReference type="ARBA" id="ARBA00022801"/>
    </source>
</evidence>
<dbReference type="GO" id="GO:0006508">
    <property type="term" value="P:proteolysis"/>
    <property type="evidence" value="ECO:0007669"/>
    <property type="project" value="UniProtKB-KW"/>
</dbReference>
<evidence type="ECO:0000256" key="2">
    <source>
        <dbReference type="ARBA" id="ARBA00004141"/>
    </source>
</evidence>
<comment type="similarity">
    <text evidence="3">Belongs to the peptidase M50B family.</text>
</comment>
<evidence type="ECO:0000256" key="5">
    <source>
        <dbReference type="ARBA" id="ARBA00022692"/>
    </source>
</evidence>
<reference evidence="14" key="1">
    <citation type="submission" date="2014-07" db="EMBL/GenBank/DDBJ databases">
        <authorList>
            <person name="Urmite Genomes Urmite Genomes"/>
        </authorList>
    </citation>
    <scope>NUCLEOTIDE SEQUENCE</scope>
    <source>
        <strain evidence="14">11W110_air</strain>
    </source>
</reference>
<dbReference type="PATRIC" id="fig|1461584.3.peg.945"/>
<dbReference type="PANTHER" id="PTHR42837">
    <property type="entry name" value="REGULATOR OF SIGMA-E PROTEASE RSEP"/>
    <property type="match status" value="1"/>
</dbReference>
<keyword evidence="6" id="KW-0378">Hydrolase</keyword>
<feature type="transmembrane region" description="Helical" evidence="11">
    <location>
        <begin position="357"/>
        <end position="377"/>
    </location>
</feature>
<name>A0A078MJY9_9MICC</name>
<dbReference type="InterPro" id="IPR008915">
    <property type="entry name" value="Peptidase_M50"/>
</dbReference>
<dbReference type="GO" id="GO:0004222">
    <property type="term" value="F:metalloendopeptidase activity"/>
    <property type="evidence" value="ECO:0007669"/>
    <property type="project" value="InterPro"/>
</dbReference>
<dbReference type="SUPFAM" id="SSF50156">
    <property type="entry name" value="PDZ domain-like"/>
    <property type="match status" value="1"/>
</dbReference>
<feature type="domain" description="PDZ" evidence="13">
    <location>
        <begin position="185"/>
        <end position="235"/>
    </location>
</feature>
<comment type="cofactor">
    <cofactor evidence="1">
        <name>Zn(2+)</name>
        <dbReference type="ChEBI" id="CHEBI:29105"/>
    </cofactor>
</comment>
<comment type="subcellular location">
    <subcellularLocation>
        <location evidence="2">Membrane</location>
        <topology evidence="2">Multi-pass membrane protein</topology>
    </subcellularLocation>
</comment>
<keyword evidence="7" id="KW-0862">Zinc</keyword>
<gene>
    <name evidence="14" type="primary">rip1</name>
    <name evidence="14" type="ORF">BN1051_00953</name>
</gene>
<evidence type="ECO:0000256" key="9">
    <source>
        <dbReference type="ARBA" id="ARBA00023049"/>
    </source>
</evidence>
<sequence length="446" mass="47282">MTVLLFILGVLFVAAGIAVSIALHEVGHLVPAKLFKVRVTQYMIGFGPTVFSRRRGETEYGVKALPLGGYVSMIGMFPPNREDHGAVRASSTGMFQQLAADARQASAEQLQPGDENRVFYRLPVIKRIIIMLGGPFMNLVIGTVLFGVLLSGFGTAQATTTLASVNECVVTAQRQAETGQTACTAEDPAAPAHEAGLLPGDTITAFDGREVTSWTELSGWIREAAGREVPLTYERDGVRHDTVITPLLTERPVAAEDGTAAVDDAGNTLTEEVGFIGVGASQELVRQPVATVLPTVGENLQGIAGVVINLPQRLVDVAQAAFSSEERDPNGPMSVVGVGRIAGEISAMDSIDVESRVATLIGLVASVNLALFVFNLIPLLPLDGGHVAGALWESLRRGVAKLFRRPDPGPFDMAKLLPLTYAMAVLLMAMGALLIYADIVKPVSLF</sequence>
<dbReference type="EMBL" id="LN483070">
    <property type="protein sequence ID" value="CEA07633.1"/>
    <property type="molecule type" value="Genomic_DNA"/>
</dbReference>
<dbReference type="InterPro" id="IPR004387">
    <property type="entry name" value="Pept_M50_Zn"/>
</dbReference>
<evidence type="ECO:0000256" key="7">
    <source>
        <dbReference type="ARBA" id="ARBA00022833"/>
    </source>
</evidence>
<evidence type="ECO:0000259" key="12">
    <source>
        <dbReference type="Pfam" id="PF02163"/>
    </source>
</evidence>
<dbReference type="InterPro" id="IPR041489">
    <property type="entry name" value="PDZ_6"/>
</dbReference>
<dbReference type="AlphaFoldDB" id="A0A078MJY9"/>
<dbReference type="PANTHER" id="PTHR42837:SF2">
    <property type="entry name" value="MEMBRANE METALLOPROTEASE ARASP2, CHLOROPLASTIC-RELATED"/>
    <property type="match status" value="1"/>
</dbReference>
<evidence type="ECO:0000259" key="13">
    <source>
        <dbReference type="Pfam" id="PF17820"/>
    </source>
</evidence>
<evidence type="ECO:0000256" key="10">
    <source>
        <dbReference type="ARBA" id="ARBA00023136"/>
    </source>
</evidence>
<accession>A0A078MJY9</accession>
<keyword evidence="10 11" id="KW-0472">Membrane</keyword>
<feature type="domain" description="Peptidase M50" evidence="12">
    <location>
        <begin position="13"/>
        <end position="397"/>
    </location>
</feature>
<dbReference type="Pfam" id="PF17820">
    <property type="entry name" value="PDZ_6"/>
    <property type="match status" value="1"/>
</dbReference>
<evidence type="ECO:0000256" key="3">
    <source>
        <dbReference type="ARBA" id="ARBA00007931"/>
    </source>
</evidence>
<dbReference type="Gene3D" id="2.30.42.10">
    <property type="match status" value="1"/>
</dbReference>
<keyword evidence="4 14" id="KW-0645">Protease</keyword>
<evidence type="ECO:0000256" key="4">
    <source>
        <dbReference type="ARBA" id="ARBA00022670"/>
    </source>
</evidence>
<evidence type="ECO:0000256" key="1">
    <source>
        <dbReference type="ARBA" id="ARBA00001947"/>
    </source>
</evidence>
<protein>
    <submittedName>
        <fullName evidence="14">Zinc metalloprotease Rip1</fullName>
    </submittedName>
</protein>
<keyword evidence="5 11" id="KW-0812">Transmembrane</keyword>
<feature type="transmembrane region" description="Helical" evidence="11">
    <location>
        <begin position="416"/>
        <end position="437"/>
    </location>
</feature>
<keyword evidence="8 11" id="KW-1133">Transmembrane helix</keyword>
<keyword evidence="9 14" id="KW-0482">Metalloprotease</keyword>
<dbReference type="InterPro" id="IPR036034">
    <property type="entry name" value="PDZ_sf"/>
</dbReference>
<feature type="transmembrane region" description="Helical" evidence="11">
    <location>
        <begin position="128"/>
        <end position="150"/>
    </location>
</feature>
<evidence type="ECO:0000313" key="14">
    <source>
        <dbReference type="EMBL" id="CEA07633.1"/>
    </source>
</evidence>
<dbReference type="CDD" id="cd06163">
    <property type="entry name" value="S2P-M50_PDZ_RseP-like"/>
    <property type="match status" value="1"/>
</dbReference>
<dbReference type="Pfam" id="PF02163">
    <property type="entry name" value="Peptidase_M50"/>
    <property type="match status" value="1"/>
</dbReference>